<evidence type="ECO:0000256" key="4">
    <source>
        <dbReference type="ARBA" id="ARBA00022741"/>
    </source>
</evidence>
<dbReference type="Proteomes" id="UP001144205">
    <property type="component" value="Unassembled WGS sequence"/>
</dbReference>
<dbReference type="PANTHER" id="PTHR43790">
    <property type="entry name" value="CARBOHYDRATE TRANSPORT ATP-BINDING PROTEIN MG119-RELATED"/>
    <property type="match status" value="1"/>
</dbReference>
<evidence type="ECO:0000256" key="1">
    <source>
        <dbReference type="ARBA" id="ARBA00022448"/>
    </source>
</evidence>
<dbReference type="PROSITE" id="PS50893">
    <property type="entry name" value="ABC_TRANSPORTER_2"/>
    <property type="match status" value="2"/>
</dbReference>
<dbReference type="InterPro" id="IPR017871">
    <property type="entry name" value="ABC_transporter-like_CS"/>
</dbReference>
<dbReference type="InterPro" id="IPR050107">
    <property type="entry name" value="ABC_carbohydrate_import_ATPase"/>
</dbReference>
<dbReference type="SMART" id="SM00382">
    <property type="entry name" value="AAA"/>
    <property type="match status" value="2"/>
</dbReference>
<dbReference type="RefSeq" id="WP_281840111.1">
    <property type="nucleotide sequence ID" value="NZ_BROH01000001.1"/>
</dbReference>
<comment type="caution">
    <text evidence="7">The sequence shown here is derived from an EMBL/GenBank/DDBJ whole genome shotgun (WGS) entry which is preliminary data.</text>
</comment>
<dbReference type="Pfam" id="PF00005">
    <property type="entry name" value="ABC_tran"/>
    <property type="match status" value="2"/>
</dbReference>
<dbReference type="InterPro" id="IPR027417">
    <property type="entry name" value="P-loop_NTPase"/>
</dbReference>
<evidence type="ECO:0000256" key="5">
    <source>
        <dbReference type="ARBA" id="ARBA00022840"/>
    </source>
</evidence>
<gene>
    <name evidence="7" type="ORF">STA1M1_00070</name>
</gene>
<keyword evidence="2" id="KW-0762">Sugar transport</keyword>
<name>A0ABQ5LMG4_9RHOB</name>
<dbReference type="InterPro" id="IPR003593">
    <property type="entry name" value="AAA+_ATPase"/>
</dbReference>
<dbReference type="EMBL" id="BROH01000001">
    <property type="protein sequence ID" value="GKY86138.1"/>
    <property type="molecule type" value="Genomic_DNA"/>
</dbReference>
<protein>
    <submittedName>
        <fullName evidence="7">Sugar ABC transporter ATP-binding protein</fullName>
    </submittedName>
</protein>
<dbReference type="GO" id="GO:0005524">
    <property type="term" value="F:ATP binding"/>
    <property type="evidence" value="ECO:0007669"/>
    <property type="project" value="UniProtKB-KW"/>
</dbReference>
<keyword evidence="1" id="KW-0813">Transport</keyword>
<feature type="domain" description="ABC transporter" evidence="6">
    <location>
        <begin position="6"/>
        <end position="244"/>
    </location>
</feature>
<keyword evidence="8" id="KW-1185">Reference proteome</keyword>
<evidence type="ECO:0000256" key="3">
    <source>
        <dbReference type="ARBA" id="ARBA00022737"/>
    </source>
</evidence>
<feature type="domain" description="ABC transporter" evidence="6">
    <location>
        <begin position="250"/>
        <end position="497"/>
    </location>
</feature>
<dbReference type="PROSITE" id="PS00211">
    <property type="entry name" value="ABC_TRANSPORTER_1"/>
    <property type="match status" value="1"/>
</dbReference>
<dbReference type="Gene3D" id="3.40.50.300">
    <property type="entry name" value="P-loop containing nucleotide triphosphate hydrolases"/>
    <property type="match status" value="2"/>
</dbReference>
<dbReference type="PANTHER" id="PTHR43790:SF9">
    <property type="entry name" value="GALACTOFURANOSE TRANSPORTER ATP-BINDING PROTEIN YTFR"/>
    <property type="match status" value="1"/>
</dbReference>
<dbReference type="CDD" id="cd03216">
    <property type="entry name" value="ABC_Carb_Monos_I"/>
    <property type="match status" value="1"/>
</dbReference>
<evidence type="ECO:0000313" key="7">
    <source>
        <dbReference type="EMBL" id="GKY86138.1"/>
    </source>
</evidence>
<sequence>MSEPAIRLSGVRKSFGKNQVLRGIDMQIPPGQVTVLMGANGAGKSTLVKVLCGVHRADGGTVMLGETPFAPETPSEALRSGVVTVHQNINDGVVPDLDVTSNLLLDTLASGGSTFLKRRDMRARAREIAAAVGLEIDVTLPVAGLTLADRQLVSIARAMAHNPELLILDEPTSSLSAAETKRLFEMVERLRDRGVAILYISHRMSDIRRLADRILSMRDGQIVQHFEDKPLDYEGAVRAMLGHEISEVDIRIPDAGKPVLELSDLVLREGAAPFSIDAHENEVIAVAGLVGSGKSAFAAALFGLTRPVSGRMKLDGRPHQPRASSDAVAAGVYMCPKDRLVNAVVPDFDISRNITLPFTRRHSRPGGFLSFRSERATANRMVGDMGVICQGVGDGILTLSGGNQQKVMVARWMAEASRVLILDEPFQGVDIQARRDIGRKIRETANTRTTIVFVAELDEALEVADRILVMSEHSIVGDHRNDNIDVSAIMAEVVDAGAAPRAAGI</sequence>
<keyword evidence="5 7" id="KW-0067">ATP-binding</keyword>
<keyword evidence="4" id="KW-0547">Nucleotide-binding</keyword>
<proteinExistence type="predicted"/>
<accession>A0ABQ5LMG4</accession>
<dbReference type="InterPro" id="IPR003439">
    <property type="entry name" value="ABC_transporter-like_ATP-bd"/>
</dbReference>
<evidence type="ECO:0000259" key="6">
    <source>
        <dbReference type="PROSITE" id="PS50893"/>
    </source>
</evidence>
<evidence type="ECO:0000313" key="8">
    <source>
        <dbReference type="Proteomes" id="UP001144205"/>
    </source>
</evidence>
<dbReference type="SUPFAM" id="SSF52540">
    <property type="entry name" value="P-loop containing nucleoside triphosphate hydrolases"/>
    <property type="match status" value="2"/>
</dbReference>
<reference evidence="7" key="1">
    <citation type="journal article" date="2023" name="Int. J. Syst. Evol. Microbiol.">
        <title>Sinisalibacter aestuarii sp. nov., isolated from estuarine sediment of the Arakawa River.</title>
        <authorList>
            <person name="Arafat S.T."/>
            <person name="Hirano S."/>
            <person name="Sato A."/>
            <person name="Takeuchi K."/>
            <person name="Yasuda T."/>
            <person name="Terahara T."/>
            <person name="Hamada M."/>
            <person name="Kobayashi T."/>
        </authorList>
    </citation>
    <scope>NUCLEOTIDE SEQUENCE</scope>
    <source>
        <strain evidence="7">B-399</strain>
    </source>
</reference>
<evidence type="ECO:0000256" key="2">
    <source>
        <dbReference type="ARBA" id="ARBA00022597"/>
    </source>
</evidence>
<dbReference type="CDD" id="cd03215">
    <property type="entry name" value="ABC_Carb_Monos_II"/>
    <property type="match status" value="1"/>
</dbReference>
<keyword evidence="3" id="KW-0677">Repeat</keyword>
<organism evidence="7 8">
    <name type="scientific">Sinisalibacter aestuarii</name>
    <dbReference type="NCBI Taxonomy" id="2949426"/>
    <lineage>
        <taxon>Bacteria</taxon>
        <taxon>Pseudomonadati</taxon>
        <taxon>Pseudomonadota</taxon>
        <taxon>Alphaproteobacteria</taxon>
        <taxon>Rhodobacterales</taxon>
        <taxon>Roseobacteraceae</taxon>
        <taxon>Sinisalibacter</taxon>
    </lineage>
</organism>